<dbReference type="InterPro" id="IPR000719">
    <property type="entry name" value="Prot_kinase_dom"/>
</dbReference>
<dbReference type="Pfam" id="PF23598">
    <property type="entry name" value="LRR_14"/>
    <property type="match status" value="1"/>
</dbReference>
<evidence type="ECO:0000256" key="6">
    <source>
        <dbReference type="ARBA" id="ARBA00022741"/>
    </source>
</evidence>
<dbReference type="FunFam" id="3.80.10.10:FF:000234">
    <property type="entry name" value="Probable inactive receptor kinase RLK902"/>
    <property type="match status" value="1"/>
</dbReference>
<dbReference type="Proteomes" id="UP001188597">
    <property type="component" value="Unassembled WGS sequence"/>
</dbReference>
<dbReference type="Pfam" id="PF00069">
    <property type="entry name" value="Pkinase"/>
    <property type="match status" value="1"/>
</dbReference>
<evidence type="ECO:0000313" key="14">
    <source>
        <dbReference type="Proteomes" id="UP001188597"/>
    </source>
</evidence>
<reference evidence="13" key="1">
    <citation type="submission" date="2022-12" db="EMBL/GenBank/DDBJ databases">
        <title>Draft genome assemblies for two species of Escallonia (Escalloniales).</title>
        <authorList>
            <person name="Chanderbali A."/>
            <person name="Dervinis C."/>
            <person name="Anghel I."/>
            <person name="Soltis D."/>
            <person name="Soltis P."/>
            <person name="Zapata F."/>
        </authorList>
    </citation>
    <scope>NUCLEOTIDE SEQUENCE</scope>
    <source>
        <strain evidence="13">UCBG64.0493</strain>
        <tissue evidence="13">Leaf</tissue>
    </source>
</reference>
<dbReference type="GO" id="GO:0005524">
    <property type="term" value="F:ATP binding"/>
    <property type="evidence" value="ECO:0007669"/>
    <property type="project" value="UniProtKB-KW"/>
</dbReference>
<dbReference type="AlphaFoldDB" id="A0AA89AJF8"/>
<evidence type="ECO:0000256" key="3">
    <source>
        <dbReference type="ARBA" id="ARBA00022692"/>
    </source>
</evidence>
<dbReference type="InterPro" id="IPR032675">
    <property type="entry name" value="LRR_dom_sf"/>
</dbReference>
<keyword evidence="14" id="KW-1185">Reference proteome</keyword>
<dbReference type="Pfam" id="PF08263">
    <property type="entry name" value="LRRNT_2"/>
    <property type="match status" value="1"/>
</dbReference>
<dbReference type="InterPro" id="IPR055414">
    <property type="entry name" value="LRR_R13L4/SHOC2-like"/>
</dbReference>
<dbReference type="GO" id="GO:0016020">
    <property type="term" value="C:membrane"/>
    <property type="evidence" value="ECO:0007669"/>
    <property type="project" value="UniProtKB-SubCell"/>
</dbReference>
<evidence type="ECO:0000256" key="11">
    <source>
        <dbReference type="SAM" id="SignalP"/>
    </source>
</evidence>
<accession>A0AA89AJF8</accession>
<dbReference type="EMBL" id="JAVXUP010002242">
    <property type="protein sequence ID" value="KAK3004515.1"/>
    <property type="molecule type" value="Genomic_DNA"/>
</dbReference>
<keyword evidence="5" id="KW-0677">Repeat</keyword>
<evidence type="ECO:0000256" key="8">
    <source>
        <dbReference type="ARBA" id="ARBA00022989"/>
    </source>
</evidence>
<keyword evidence="7" id="KW-0067">ATP-binding</keyword>
<dbReference type="GO" id="GO:0004672">
    <property type="term" value="F:protein kinase activity"/>
    <property type="evidence" value="ECO:0007669"/>
    <property type="project" value="InterPro"/>
</dbReference>
<dbReference type="PANTHER" id="PTHR48010:SF36">
    <property type="entry name" value="LEUCINE-RICH REPEAT PROTEIN, PLANT-TYPE-RELATED"/>
    <property type="match status" value="1"/>
</dbReference>
<evidence type="ECO:0000256" key="7">
    <source>
        <dbReference type="ARBA" id="ARBA00022840"/>
    </source>
</evidence>
<feature type="domain" description="Protein kinase" evidence="12">
    <location>
        <begin position="229"/>
        <end position="549"/>
    </location>
</feature>
<dbReference type="InterPro" id="IPR013210">
    <property type="entry name" value="LRR_N_plant-typ"/>
</dbReference>
<dbReference type="Gene3D" id="3.80.10.10">
    <property type="entry name" value="Ribonuclease Inhibitor"/>
    <property type="match status" value="2"/>
</dbReference>
<comment type="subcellular location">
    <subcellularLocation>
        <location evidence="1">Membrane</location>
    </subcellularLocation>
</comment>
<evidence type="ECO:0000256" key="4">
    <source>
        <dbReference type="ARBA" id="ARBA00022729"/>
    </source>
</evidence>
<keyword evidence="8 10" id="KW-1133">Transmembrane helix</keyword>
<dbReference type="SUPFAM" id="SSF56112">
    <property type="entry name" value="Protein kinase-like (PK-like)"/>
    <property type="match status" value="1"/>
</dbReference>
<evidence type="ECO:0000256" key="9">
    <source>
        <dbReference type="ARBA" id="ARBA00023136"/>
    </source>
</evidence>
<feature type="signal peptide" evidence="11">
    <location>
        <begin position="1"/>
        <end position="23"/>
    </location>
</feature>
<keyword evidence="9 10" id="KW-0472">Membrane</keyword>
<proteinExistence type="predicted"/>
<dbReference type="PANTHER" id="PTHR48010">
    <property type="entry name" value="OS05G0588300 PROTEIN"/>
    <property type="match status" value="1"/>
</dbReference>
<keyword evidence="2" id="KW-0433">Leucine-rich repeat</keyword>
<protein>
    <recommendedName>
        <fullName evidence="12">Protein kinase domain-containing protein</fullName>
    </recommendedName>
</protein>
<evidence type="ECO:0000256" key="1">
    <source>
        <dbReference type="ARBA" id="ARBA00004370"/>
    </source>
</evidence>
<organism evidence="13 14">
    <name type="scientific">Escallonia herrerae</name>
    <dbReference type="NCBI Taxonomy" id="1293975"/>
    <lineage>
        <taxon>Eukaryota</taxon>
        <taxon>Viridiplantae</taxon>
        <taxon>Streptophyta</taxon>
        <taxon>Embryophyta</taxon>
        <taxon>Tracheophyta</taxon>
        <taxon>Spermatophyta</taxon>
        <taxon>Magnoliopsida</taxon>
        <taxon>eudicotyledons</taxon>
        <taxon>Gunneridae</taxon>
        <taxon>Pentapetalae</taxon>
        <taxon>asterids</taxon>
        <taxon>campanulids</taxon>
        <taxon>Escalloniales</taxon>
        <taxon>Escalloniaceae</taxon>
        <taxon>Escallonia</taxon>
    </lineage>
</organism>
<dbReference type="Gene3D" id="1.10.510.10">
    <property type="entry name" value="Transferase(Phosphotransferase) domain 1"/>
    <property type="match status" value="1"/>
</dbReference>
<feature type="transmembrane region" description="Helical" evidence="10">
    <location>
        <begin position="239"/>
        <end position="262"/>
    </location>
</feature>
<feature type="chain" id="PRO_5041733189" description="Protein kinase domain-containing protein" evidence="11">
    <location>
        <begin position="24"/>
        <end position="560"/>
    </location>
</feature>
<evidence type="ECO:0000256" key="10">
    <source>
        <dbReference type="SAM" id="Phobius"/>
    </source>
</evidence>
<evidence type="ECO:0000313" key="13">
    <source>
        <dbReference type="EMBL" id="KAK3004515.1"/>
    </source>
</evidence>
<name>A0AA89AJF8_9ASTE</name>
<keyword evidence="4 11" id="KW-0732">Signal</keyword>
<dbReference type="PROSITE" id="PS50011">
    <property type="entry name" value="PROTEIN_KINASE_DOM"/>
    <property type="match status" value="1"/>
</dbReference>
<dbReference type="SUPFAM" id="SSF52058">
    <property type="entry name" value="L domain-like"/>
    <property type="match status" value="1"/>
</dbReference>
<evidence type="ECO:0000256" key="2">
    <source>
        <dbReference type="ARBA" id="ARBA00022614"/>
    </source>
</evidence>
<gene>
    <name evidence="13" type="ORF">RJ639_019903</name>
</gene>
<keyword evidence="6" id="KW-0547">Nucleotide-binding</keyword>
<evidence type="ECO:0000256" key="5">
    <source>
        <dbReference type="ARBA" id="ARBA00022737"/>
    </source>
</evidence>
<keyword evidence="3 10" id="KW-0812">Transmembrane</keyword>
<dbReference type="InterPro" id="IPR050994">
    <property type="entry name" value="At_inactive_RLKs"/>
</dbReference>
<dbReference type="InterPro" id="IPR011009">
    <property type="entry name" value="Kinase-like_dom_sf"/>
</dbReference>
<evidence type="ECO:0000259" key="12">
    <source>
        <dbReference type="PROSITE" id="PS50011"/>
    </source>
</evidence>
<comment type="caution">
    <text evidence="13">The sequence shown here is derived from an EMBL/GenBank/DDBJ whole genome shotgun (WGS) entry which is preliminary data.</text>
</comment>
<sequence length="560" mass="60579">MVYQLTIFLLLPLFLTFLPAGKADLAADRAALLRLRTVVRGYTLQWNQSDPTPCSWKGVNCDNATNRVTSLRLPAAGLSGQIPVGTIGSLTQLRTLSLRGNSLSGQLPSDVASCSELRYLFLQHNQFSGEIPSSLFNLSSLVNLNLAGNNFSGGISPGFNNPTQLRTLYLENNQLTGSLPVELRTLSTLKNLNVSFNRLSGSIPSSLARFSPLSFLNNSLCGSPLPSCTNGGNKLSGGAIAGIVIGSVIGLLIILAVLAILWRKSKHSSVHTSLPVNMPSPVQQLQIELSNPENRVIENGFVDPVTGMGKVATVAAAPRVLNPCFSEAEGFNALFRIEGSIIAQGLNQSKEHKARQSASYEVDEGSWLASMPLRSGGAYRSQLTWEIRSRIAVEVATGLKYVHSNNVAHGNIKPSNILLTDQYRACITDFGITQLVSPAVTPNPTGFRAPEMVDSRKISQKADVYSFGVMLLELLTGKAASDAFGDGVDLPRWVESEKWAIDVLDTELLKNKDVKDQMFKLLHLGIHCSSEYPERRPPMDVVTRQIKKICGLPPQNGEGS</sequence>